<dbReference type="AlphaFoldDB" id="I3CJN1"/>
<sequence length="256" mass="28630">MKKTLQLIVLVLFFLGMQASYAEKLRFGVEGAYPPFSLIDTQGELQGFDIDIAKALCTAMQVECVLIQNDFDGLIPALLAKKFDAIIASVSITEERKKSVDFTNKYYNTPARFIRKKGSGLEITAEGLKGKSVGVQRATTHDKYLTDNYEKVVDIKRYVTLDDAYLDLEAGRIDLLLADAVPLADGFLNKPEGKNYEFVGEPITDIKWFGEGIGIPVRKGEDALRERLNKAIVSIRADGTYKAIQDKYFQFDVYGE</sequence>
<organism evidence="7 8">
    <name type="scientific">Beggiatoa alba B18LD</name>
    <dbReference type="NCBI Taxonomy" id="395493"/>
    <lineage>
        <taxon>Bacteria</taxon>
        <taxon>Pseudomonadati</taxon>
        <taxon>Pseudomonadota</taxon>
        <taxon>Gammaproteobacteria</taxon>
        <taxon>Thiotrichales</taxon>
        <taxon>Thiotrichaceae</taxon>
        <taxon>Beggiatoa</taxon>
    </lineage>
</organism>
<evidence type="ECO:0000256" key="2">
    <source>
        <dbReference type="ARBA" id="ARBA00010333"/>
    </source>
</evidence>
<evidence type="ECO:0000256" key="5">
    <source>
        <dbReference type="ARBA" id="ARBA00022764"/>
    </source>
</evidence>
<comment type="subcellular location">
    <subcellularLocation>
        <location evidence="1">Periplasm</location>
    </subcellularLocation>
</comment>
<protein>
    <submittedName>
        <fullName evidence="7">Lysine-arginine-ornithine-binding periplasmic protein</fullName>
    </submittedName>
</protein>
<dbReference type="InterPro" id="IPR001638">
    <property type="entry name" value="Solute-binding_3/MltF_N"/>
</dbReference>
<evidence type="ECO:0000313" key="7">
    <source>
        <dbReference type="EMBL" id="EIJ43824.1"/>
    </source>
</evidence>
<dbReference type="RefSeq" id="WP_002691347.1">
    <property type="nucleotide sequence ID" value="NZ_JH600070.1"/>
</dbReference>
<dbReference type="EMBL" id="JH600070">
    <property type="protein sequence ID" value="EIJ43824.1"/>
    <property type="molecule type" value="Genomic_DNA"/>
</dbReference>
<accession>I3CJN1</accession>
<keyword evidence="8" id="KW-1185">Reference proteome</keyword>
<evidence type="ECO:0000256" key="3">
    <source>
        <dbReference type="ARBA" id="ARBA00022448"/>
    </source>
</evidence>
<gene>
    <name evidence="7" type="ORF">BegalDRAFT_2996</name>
</gene>
<dbReference type="Pfam" id="PF00497">
    <property type="entry name" value="SBP_bac_3"/>
    <property type="match status" value="1"/>
</dbReference>
<dbReference type="InterPro" id="IPR005768">
    <property type="entry name" value="Lys_Arg_Orn-bd"/>
</dbReference>
<dbReference type="SMART" id="SM00062">
    <property type="entry name" value="PBPb"/>
    <property type="match status" value="1"/>
</dbReference>
<dbReference type="CDD" id="cd13703">
    <property type="entry name" value="PBP2_HisJ_LAO"/>
    <property type="match status" value="1"/>
</dbReference>
<proteinExistence type="inferred from homology"/>
<dbReference type="GO" id="GO:0030288">
    <property type="term" value="C:outer membrane-bounded periplasmic space"/>
    <property type="evidence" value="ECO:0007669"/>
    <property type="project" value="InterPro"/>
</dbReference>
<keyword evidence="3" id="KW-0813">Transport</keyword>
<dbReference type="eggNOG" id="COG0834">
    <property type="taxonomic scope" value="Bacteria"/>
</dbReference>
<dbReference type="STRING" id="395493.BegalDRAFT_2996"/>
<dbReference type="Gene3D" id="3.40.190.10">
    <property type="entry name" value="Periplasmic binding protein-like II"/>
    <property type="match status" value="2"/>
</dbReference>
<dbReference type="NCBIfam" id="TIGR01096">
    <property type="entry name" value="3A0103s03R"/>
    <property type="match status" value="1"/>
</dbReference>
<dbReference type="SUPFAM" id="SSF53850">
    <property type="entry name" value="Periplasmic binding protein-like II"/>
    <property type="match status" value="1"/>
</dbReference>
<evidence type="ECO:0000313" key="8">
    <source>
        <dbReference type="Proteomes" id="UP000005744"/>
    </source>
</evidence>
<comment type="similarity">
    <text evidence="2">Belongs to the bacterial solute-binding protein 3 family.</text>
</comment>
<keyword evidence="5" id="KW-0574">Periplasm</keyword>
<dbReference type="HOGENOM" id="CLU_019602_18_0_6"/>
<evidence type="ECO:0000259" key="6">
    <source>
        <dbReference type="SMART" id="SM00062"/>
    </source>
</evidence>
<evidence type="ECO:0000256" key="4">
    <source>
        <dbReference type="ARBA" id="ARBA00022729"/>
    </source>
</evidence>
<name>I3CJN1_9GAMM</name>
<feature type="domain" description="Solute-binding protein family 3/N-terminal" evidence="6">
    <location>
        <begin position="24"/>
        <end position="252"/>
    </location>
</feature>
<dbReference type="OrthoDB" id="9768183at2"/>
<evidence type="ECO:0000256" key="1">
    <source>
        <dbReference type="ARBA" id="ARBA00004418"/>
    </source>
</evidence>
<dbReference type="PANTHER" id="PTHR35936">
    <property type="entry name" value="MEMBRANE-BOUND LYTIC MUREIN TRANSGLYCOSYLASE F"/>
    <property type="match status" value="1"/>
</dbReference>
<reference evidence="7 8" key="1">
    <citation type="submission" date="2011-11" db="EMBL/GenBank/DDBJ databases">
        <title>Improved High-Quality Draft sequence of Beggiatoa alba B18lD.</title>
        <authorList>
            <consortium name="US DOE Joint Genome Institute"/>
            <person name="Lucas S."/>
            <person name="Han J."/>
            <person name="Lapidus A."/>
            <person name="Cheng J.-F."/>
            <person name="Goodwin L."/>
            <person name="Pitluck S."/>
            <person name="Peters L."/>
            <person name="Mikhailova N."/>
            <person name="Held B."/>
            <person name="Detter J.C."/>
            <person name="Han C."/>
            <person name="Tapia R."/>
            <person name="Land M."/>
            <person name="Hauser L."/>
            <person name="Kyrpides N."/>
            <person name="Ivanova N."/>
            <person name="Pagani I."/>
            <person name="Samuel K."/>
            <person name="Teske A."/>
            <person name="Mueller J."/>
            <person name="Woyke T."/>
        </authorList>
    </citation>
    <scope>NUCLEOTIDE SEQUENCE [LARGE SCALE GENOMIC DNA]</scope>
    <source>
        <strain evidence="7 8">B18LD</strain>
    </source>
</reference>
<dbReference type="Proteomes" id="UP000005744">
    <property type="component" value="Unassembled WGS sequence"/>
</dbReference>
<dbReference type="PANTHER" id="PTHR35936:SF17">
    <property type="entry name" value="ARGININE-BINDING EXTRACELLULAR PROTEIN ARTP"/>
    <property type="match status" value="1"/>
</dbReference>
<keyword evidence="4" id="KW-0732">Signal</keyword>